<evidence type="ECO:0000313" key="2">
    <source>
        <dbReference type="EMBL" id="EET59598.1"/>
    </source>
</evidence>
<dbReference type="Proteomes" id="UP000005561">
    <property type="component" value="Unassembled WGS sequence"/>
</dbReference>
<dbReference type="InterPro" id="IPR050438">
    <property type="entry name" value="LMW_PTPase"/>
</dbReference>
<dbReference type="SUPFAM" id="SSF52788">
    <property type="entry name" value="Phosphotyrosine protein phosphatases I"/>
    <property type="match status" value="1"/>
</dbReference>
<dbReference type="eggNOG" id="COG0394">
    <property type="taxonomic scope" value="Bacteria"/>
</dbReference>
<dbReference type="PANTHER" id="PTHR11717">
    <property type="entry name" value="LOW MOLECULAR WEIGHT PROTEIN TYROSINE PHOSPHATASE"/>
    <property type="match status" value="1"/>
</dbReference>
<sequence>MKKYDKLTFISRSDTCRAPMAEALMQAKLLLEDILVDTRGMIVLFPEPVNPKAMEIINQNGLPLEEHEAVQLTKDDFDERTLMLTMEEAQKAKILEEYPDTAKNVYTLSEYCGRTGDVESPFGKDSSAYGECFFFLKDLIEKLAEILKEEEENDSDSM</sequence>
<organism evidence="2 3">
    <name type="scientific">Marvinbryantia formatexigens DSM 14469</name>
    <dbReference type="NCBI Taxonomy" id="478749"/>
    <lineage>
        <taxon>Bacteria</taxon>
        <taxon>Bacillati</taxon>
        <taxon>Bacillota</taxon>
        <taxon>Clostridia</taxon>
        <taxon>Lachnospirales</taxon>
        <taxon>Lachnospiraceae</taxon>
        <taxon>Marvinbryantia</taxon>
    </lineage>
</organism>
<dbReference type="PANTHER" id="PTHR11717:SF31">
    <property type="entry name" value="LOW MOLECULAR WEIGHT PROTEIN-TYROSINE-PHOSPHATASE ETP-RELATED"/>
    <property type="match status" value="1"/>
</dbReference>
<dbReference type="Gene3D" id="3.40.50.2300">
    <property type="match status" value="1"/>
</dbReference>
<comment type="caution">
    <text evidence="2">The sequence shown here is derived from an EMBL/GenBank/DDBJ whole genome shotgun (WGS) entry which is preliminary data.</text>
</comment>
<protein>
    <submittedName>
        <fullName evidence="2">Low molecular weight phosphotyrosine protein phosphatase</fullName>
    </submittedName>
</protein>
<dbReference type="SMART" id="SM00226">
    <property type="entry name" value="LMWPc"/>
    <property type="match status" value="1"/>
</dbReference>
<evidence type="ECO:0000313" key="3">
    <source>
        <dbReference type="Proteomes" id="UP000005561"/>
    </source>
</evidence>
<accession>C6LIL6</accession>
<dbReference type="EMBL" id="ACCL02000017">
    <property type="protein sequence ID" value="EET59598.1"/>
    <property type="molecule type" value="Genomic_DNA"/>
</dbReference>
<name>C6LIL6_9FIRM</name>
<dbReference type="InterPro" id="IPR036196">
    <property type="entry name" value="Ptyr_pPase_sf"/>
</dbReference>
<evidence type="ECO:0000259" key="1">
    <source>
        <dbReference type="SMART" id="SM00226"/>
    </source>
</evidence>
<gene>
    <name evidence="2" type="ORF">BRYFOR_08456</name>
</gene>
<proteinExistence type="predicted"/>
<dbReference type="Pfam" id="PF01451">
    <property type="entry name" value="LMWPc"/>
    <property type="match status" value="1"/>
</dbReference>
<dbReference type="AlphaFoldDB" id="C6LIL6"/>
<dbReference type="RefSeq" id="WP_006863228.1">
    <property type="nucleotide sequence ID" value="NZ_ACCL02000017.1"/>
</dbReference>
<dbReference type="InterPro" id="IPR023485">
    <property type="entry name" value="Ptyr_pPase"/>
</dbReference>
<dbReference type="GO" id="GO:0004725">
    <property type="term" value="F:protein tyrosine phosphatase activity"/>
    <property type="evidence" value="ECO:0007669"/>
    <property type="project" value="TreeGrafter"/>
</dbReference>
<feature type="domain" description="Phosphotyrosine protein phosphatase I" evidence="1">
    <location>
        <begin position="5"/>
        <end position="146"/>
    </location>
</feature>
<reference evidence="2" key="1">
    <citation type="submission" date="2009-07" db="EMBL/GenBank/DDBJ databases">
        <authorList>
            <person name="Weinstock G."/>
            <person name="Sodergren E."/>
            <person name="Clifton S."/>
            <person name="Fulton L."/>
            <person name="Fulton B."/>
            <person name="Courtney L."/>
            <person name="Fronick C."/>
            <person name="Harrison M."/>
            <person name="Strong C."/>
            <person name="Farmer C."/>
            <person name="Delahaunty K."/>
            <person name="Markovic C."/>
            <person name="Hall O."/>
            <person name="Minx P."/>
            <person name="Tomlinson C."/>
            <person name="Mitreva M."/>
            <person name="Nelson J."/>
            <person name="Hou S."/>
            <person name="Wollam A."/>
            <person name="Pepin K.H."/>
            <person name="Johnson M."/>
            <person name="Bhonagiri V."/>
            <person name="Nash W.E."/>
            <person name="Warren W."/>
            <person name="Chinwalla A."/>
            <person name="Mardis E.R."/>
            <person name="Wilson R.K."/>
        </authorList>
    </citation>
    <scope>NUCLEOTIDE SEQUENCE [LARGE SCALE GENOMIC DNA]</scope>
    <source>
        <strain evidence="2">DSM 14469</strain>
    </source>
</reference>
<dbReference type="STRING" id="168384.SAMN05660368_01893"/>
<dbReference type="OrthoDB" id="9784339at2"/>
<keyword evidence="3" id="KW-1185">Reference proteome</keyword>